<evidence type="ECO:0000256" key="1">
    <source>
        <dbReference type="ARBA" id="ARBA00004685"/>
    </source>
</evidence>
<proteinExistence type="inferred from homology"/>
<feature type="transmembrane region" description="Helical" evidence="3">
    <location>
        <begin position="36"/>
        <end position="55"/>
    </location>
</feature>
<evidence type="ECO:0000313" key="6">
    <source>
        <dbReference type="Proteomes" id="UP000016936"/>
    </source>
</evidence>
<reference evidence="5 6" key="1">
    <citation type="journal article" date="2012" name="PLoS Pathog.">
        <title>Diverse lifestyles and strategies of plant pathogenesis encoded in the genomes of eighteen Dothideomycetes fungi.</title>
        <authorList>
            <person name="Ohm R.A."/>
            <person name="Feau N."/>
            <person name="Henrissat B."/>
            <person name="Schoch C.L."/>
            <person name="Horwitz B.A."/>
            <person name="Barry K.W."/>
            <person name="Condon B.J."/>
            <person name="Copeland A.C."/>
            <person name="Dhillon B."/>
            <person name="Glaser F."/>
            <person name="Hesse C.N."/>
            <person name="Kosti I."/>
            <person name="LaButti K."/>
            <person name="Lindquist E.A."/>
            <person name="Lucas S."/>
            <person name="Salamov A.A."/>
            <person name="Bradshaw R.E."/>
            <person name="Ciuffetti L."/>
            <person name="Hamelin R.C."/>
            <person name="Kema G.H.J."/>
            <person name="Lawrence C."/>
            <person name="Scott J.A."/>
            <person name="Spatafora J.W."/>
            <person name="Turgeon B.G."/>
            <person name="de Wit P.J.G.M."/>
            <person name="Zhong S."/>
            <person name="Goodwin S.B."/>
            <person name="Grigoriev I.V."/>
        </authorList>
    </citation>
    <scope>NUCLEOTIDE SEQUENCE [LARGE SCALE GENOMIC DNA]</scope>
    <source>
        <strain evidence="5">C5</strain>
        <strain evidence="6">C5 / ATCC 48332 / race O</strain>
    </source>
</reference>
<dbReference type="InterPro" id="IPR021765">
    <property type="entry name" value="UstYa-like"/>
</dbReference>
<dbReference type="GO" id="GO:0043386">
    <property type="term" value="P:mycotoxin biosynthetic process"/>
    <property type="evidence" value="ECO:0007669"/>
    <property type="project" value="InterPro"/>
</dbReference>
<evidence type="ECO:0000256" key="3">
    <source>
        <dbReference type="SAM" id="Phobius"/>
    </source>
</evidence>
<dbReference type="PANTHER" id="PTHR33365:SF4">
    <property type="entry name" value="CYCLOCHLOROTINE BIOSYNTHESIS PROTEIN O"/>
    <property type="match status" value="1"/>
</dbReference>
<comment type="pathway">
    <text evidence="1">Mycotoxin biosynthesis.</text>
</comment>
<keyword evidence="6" id="KW-1185">Reference proteome</keyword>
<dbReference type="EMBL" id="KB445573">
    <property type="protein sequence ID" value="EMD93852.1"/>
    <property type="molecule type" value="Genomic_DNA"/>
</dbReference>
<dbReference type="PANTHER" id="PTHR33365">
    <property type="entry name" value="YALI0B05434P"/>
    <property type="match status" value="1"/>
</dbReference>
<evidence type="ECO:0000313" key="4">
    <source>
        <dbReference type="EMBL" id="EMD84669.1"/>
    </source>
</evidence>
<evidence type="ECO:0000256" key="2">
    <source>
        <dbReference type="ARBA" id="ARBA00035112"/>
    </source>
</evidence>
<keyword evidence="3" id="KW-0812">Transmembrane</keyword>
<reference evidence="6" key="3">
    <citation type="journal article" date="2013" name="PLoS Genet.">
        <title>Comparative genome structure, secondary metabolite, and effector coding capacity across Cochliobolus pathogens.</title>
        <authorList>
            <person name="Condon B.J."/>
            <person name="Leng Y."/>
            <person name="Wu D."/>
            <person name="Bushley K.E."/>
            <person name="Ohm R.A."/>
            <person name="Otillar R."/>
            <person name="Martin J."/>
            <person name="Schackwitz W."/>
            <person name="Grimwood J."/>
            <person name="MohdZainudin N."/>
            <person name="Xue C."/>
            <person name="Wang R."/>
            <person name="Manning V.A."/>
            <person name="Dhillon B."/>
            <person name="Tu Z.J."/>
            <person name="Steffenson B.J."/>
            <person name="Salamov A."/>
            <person name="Sun H."/>
            <person name="Lowry S."/>
            <person name="LaButti K."/>
            <person name="Han J."/>
            <person name="Copeland A."/>
            <person name="Lindquist E."/>
            <person name="Barry K."/>
            <person name="Schmutz J."/>
            <person name="Baker S.E."/>
            <person name="Ciuffetti L.M."/>
            <person name="Grigoriev I.V."/>
            <person name="Zhong S."/>
            <person name="Turgeon B.G."/>
        </authorList>
    </citation>
    <scope>NUCLEOTIDE SEQUENCE [LARGE SCALE GENOMIC DNA]</scope>
    <source>
        <strain evidence="6">C5 / ATCC 48332 / race O</strain>
    </source>
</reference>
<dbReference type="Proteomes" id="UP000016936">
    <property type="component" value="Unassembled WGS sequence"/>
</dbReference>
<gene>
    <name evidence="4" type="ORF">COCHEDRAFT_1122397</name>
    <name evidence="5" type="ORF">COCHEDRAFT_1154422</name>
</gene>
<dbReference type="HOGENOM" id="CLU_077453_0_0_1"/>
<protein>
    <recommendedName>
        <fullName evidence="7">Oxidase ustYa</fullName>
    </recommendedName>
</protein>
<accession>M2V1Q3</accession>
<dbReference type="AlphaFoldDB" id="M2V1Q3"/>
<keyword evidence="3" id="KW-0472">Membrane</keyword>
<organism evidence="5 6">
    <name type="scientific">Cochliobolus heterostrophus (strain C5 / ATCC 48332 / race O)</name>
    <name type="common">Southern corn leaf blight fungus</name>
    <name type="synonym">Bipolaris maydis</name>
    <dbReference type="NCBI Taxonomy" id="701091"/>
    <lineage>
        <taxon>Eukaryota</taxon>
        <taxon>Fungi</taxon>
        <taxon>Dikarya</taxon>
        <taxon>Ascomycota</taxon>
        <taxon>Pezizomycotina</taxon>
        <taxon>Dothideomycetes</taxon>
        <taxon>Pleosporomycetidae</taxon>
        <taxon>Pleosporales</taxon>
        <taxon>Pleosporineae</taxon>
        <taxon>Pleosporaceae</taxon>
        <taxon>Bipolaris</taxon>
    </lineage>
</organism>
<evidence type="ECO:0008006" key="7">
    <source>
        <dbReference type="Google" id="ProtNLM"/>
    </source>
</evidence>
<reference evidence="5" key="2">
    <citation type="submission" date="2012-06" db="EMBL/GenBank/DDBJ databases">
        <title>Comparative genome structure, secondary metabolite and effector coding capacity across Cochliobolus pathogens.</title>
        <authorList>
            <consortium name="US DOE Joint Genome Institute (JGI-PGF)"/>
            <person name="Condon B.J."/>
            <person name="Leng Y."/>
            <person name="Wu D."/>
            <person name="Bushley K.E."/>
            <person name="Ohm R.A."/>
            <person name="Otillar R."/>
            <person name="Martin J."/>
            <person name="Schackwitz W."/>
            <person name="Grimwood J."/>
            <person name="MohdZainudin N."/>
            <person name="Xue C."/>
            <person name="Wang R."/>
            <person name="Dhillon B."/>
            <person name="Tu Z.J."/>
            <person name="Steffenson B.J."/>
            <person name="Salamov A."/>
            <person name="Sun H."/>
            <person name="Lowry S."/>
            <person name="LaButti K."/>
            <person name="Han J."/>
            <person name="Copeland A."/>
            <person name="Lindquist E."/>
            <person name="Lucas S."/>
            <person name="Barry K."/>
            <person name="Schmutz J."/>
            <person name="Baker S."/>
            <person name="Grigoriev I.V."/>
            <person name="Zhong S."/>
            <person name="Turgeon B.G."/>
        </authorList>
    </citation>
    <scope>NUCLEOTIDE SEQUENCE</scope>
    <source>
        <strain evidence="5">C5</strain>
    </source>
</reference>
<comment type="similarity">
    <text evidence="2">Belongs to the ustYa family.</text>
</comment>
<name>M2V1Q3_COCH5</name>
<dbReference type="OrthoDB" id="3687641at2759"/>
<keyword evidence="3" id="KW-1133">Transmembrane helix</keyword>
<dbReference type="eggNOG" id="ENOG502T3UI">
    <property type="taxonomic scope" value="Eukaryota"/>
</dbReference>
<sequence length="240" mass="27509">MAERTKYSPLGEEDENDTEKVSLEAYEELVRRLRRLCILCIALMASCVTLGLFLVTNLKPEVSHPLPLSPSLLGEDPTGFVPKEIGGPVEYTTIDENDPYFIKLDTFETLEKVKWMVDRLRMISKCKYTTYMGYDGKMHKLGTCDWDHSNREMYGLRGLHQMHCVEVLLEAYGYRHHGQNSVWEPPHVAHCLNSLREAVSCFADASVVSFLPDNDHIGDGQQFRCRNFSALRQWADESFP</sequence>
<evidence type="ECO:0000313" key="5">
    <source>
        <dbReference type="EMBL" id="EMD93852.1"/>
    </source>
</evidence>
<dbReference type="Pfam" id="PF11807">
    <property type="entry name" value="UstYa"/>
    <property type="match status" value="1"/>
</dbReference>
<dbReference type="EMBL" id="KB445633">
    <property type="protein sequence ID" value="EMD84669.1"/>
    <property type="molecule type" value="Genomic_DNA"/>
</dbReference>